<evidence type="ECO:0000313" key="3">
    <source>
        <dbReference type="EMBL" id="QCZ94490.1"/>
    </source>
</evidence>
<dbReference type="OrthoDB" id="9812890at2"/>
<dbReference type="EMBL" id="CP039852">
    <property type="protein sequence ID" value="QCZ94490.1"/>
    <property type="molecule type" value="Genomic_DNA"/>
</dbReference>
<gene>
    <name evidence="3" type="ORF">FBQ74_13890</name>
</gene>
<dbReference type="AlphaFoldDB" id="A0A5B7YGK5"/>
<evidence type="ECO:0000256" key="2">
    <source>
        <dbReference type="RuleBase" id="RU003860"/>
    </source>
</evidence>
<dbReference type="Pfam" id="PF01722">
    <property type="entry name" value="BolA"/>
    <property type="match status" value="1"/>
</dbReference>
<dbReference type="RefSeq" id="WP_139757229.1">
    <property type="nucleotide sequence ID" value="NZ_CP039852.1"/>
</dbReference>
<protein>
    <submittedName>
        <fullName evidence="3">BolA family transcriptional regulator</fullName>
    </submittedName>
</protein>
<dbReference type="Gene3D" id="3.30.300.90">
    <property type="entry name" value="BolA-like"/>
    <property type="match status" value="1"/>
</dbReference>
<organism evidence="3 4">
    <name type="scientific">Salinimonas iocasae</name>
    <dbReference type="NCBI Taxonomy" id="2572577"/>
    <lineage>
        <taxon>Bacteria</taxon>
        <taxon>Pseudomonadati</taxon>
        <taxon>Pseudomonadota</taxon>
        <taxon>Gammaproteobacteria</taxon>
        <taxon>Alteromonadales</taxon>
        <taxon>Alteromonadaceae</taxon>
        <taxon>Alteromonas/Salinimonas group</taxon>
        <taxon>Salinimonas</taxon>
    </lineage>
</organism>
<name>A0A5B7YGK5_9ALTE</name>
<keyword evidence="4" id="KW-1185">Reference proteome</keyword>
<proteinExistence type="inferred from homology"/>
<dbReference type="PANTHER" id="PTHR46229">
    <property type="entry name" value="BOLA TRANSCRIPTION REGULATOR"/>
    <property type="match status" value="1"/>
</dbReference>
<dbReference type="KEGG" id="salk:FBQ74_13890"/>
<dbReference type="InterPro" id="IPR002634">
    <property type="entry name" value="BolA"/>
</dbReference>
<dbReference type="InterPro" id="IPR050961">
    <property type="entry name" value="BolA/IbaG_stress_morph_reg"/>
</dbReference>
<dbReference type="PANTHER" id="PTHR46229:SF4">
    <property type="entry name" value="ACID STRESS PROTEIN IBAG"/>
    <property type="match status" value="1"/>
</dbReference>
<dbReference type="PIRSF" id="PIRSF003113">
    <property type="entry name" value="BolA"/>
    <property type="match status" value="1"/>
</dbReference>
<dbReference type="Proteomes" id="UP000304912">
    <property type="component" value="Chromosome"/>
</dbReference>
<accession>A0A5B7YGK5</accession>
<sequence>MDVAEIESMLKKALDLAEVHVKSDGSHYTIIAVSDELAQLSRVKRQQAIYAPLSDKIADGTMHAISIKTFSEADWQRERQFNIPQ</sequence>
<dbReference type="SUPFAM" id="SSF82657">
    <property type="entry name" value="BolA-like"/>
    <property type="match status" value="1"/>
</dbReference>
<reference evidence="3 4" key="1">
    <citation type="submission" date="2019-04" db="EMBL/GenBank/DDBJ databases">
        <title>Salinimonas iocasae sp. nov., a halophilic bacterium isolated from the outer tube casing of tubeworms in Okinawa Trough.</title>
        <authorList>
            <person name="Zhang H."/>
            <person name="Wang H."/>
            <person name="Li C."/>
        </authorList>
    </citation>
    <scope>NUCLEOTIDE SEQUENCE [LARGE SCALE GENOMIC DNA]</scope>
    <source>
        <strain evidence="3 4">KX18D6</strain>
    </source>
</reference>
<comment type="similarity">
    <text evidence="1 2">Belongs to the BolA/IbaG family.</text>
</comment>
<evidence type="ECO:0000313" key="4">
    <source>
        <dbReference type="Proteomes" id="UP000304912"/>
    </source>
</evidence>
<dbReference type="InterPro" id="IPR036065">
    <property type="entry name" value="BolA-like_sf"/>
</dbReference>
<evidence type="ECO:0000256" key="1">
    <source>
        <dbReference type="ARBA" id="ARBA00005578"/>
    </source>
</evidence>